<keyword evidence="2 6" id="KW-0812">Transmembrane</keyword>
<comment type="caution">
    <text evidence="8">The sequence shown here is derived from an EMBL/GenBank/DDBJ whole genome shotgun (WGS) entry which is preliminary data.</text>
</comment>
<dbReference type="Pfam" id="PF04932">
    <property type="entry name" value="Wzy_C"/>
    <property type="match status" value="1"/>
</dbReference>
<feature type="transmembrane region" description="Helical" evidence="6">
    <location>
        <begin position="94"/>
        <end position="112"/>
    </location>
</feature>
<feature type="region of interest" description="Disordered" evidence="5">
    <location>
        <begin position="1"/>
        <end position="23"/>
    </location>
</feature>
<proteinExistence type="predicted"/>
<evidence type="ECO:0000256" key="1">
    <source>
        <dbReference type="ARBA" id="ARBA00004141"/>
    </source>
</evidence>
<feature type="transmembrane region" description="Helical" evidence="6">
    <location>
        <begin position="399"/>
        <end position="417"/>
    </location>
</feature>
<dbReference type="PANTHER" id="PTHR37422">
    <property type="entry name" value="TEICHURONIC ACID BIOSYNTHESIS PROTEIN TUAE"/>
    <property type="match status" value="1"/>
</dbReference>
<dbReference type="eggNOG" id="COG3307">
    <property type="taxonomic scope" value="Bacteria"/>
</dbReference>
<reference evidence="8 9" key="1">
    <citation type="journal article" date="2012" name="J. Bacteriol.">
        <title>Draft Genome Sequence of Novosphingobium nitrogenifigens Y88T.</title>
        <authorList>
            <person name="Strabala T.J."/>
            <person name="Macdonald L."/>
            <person name="Liu V."/>
            <person name="Smit A.M."/>
        </authorList>
    </citation>
    <scope>NUCLEOTIDE SEQUENCE [LARGE SCALE GENOMIC DNA]</scope>
    <source>
        <strain evidence="8 9">DSM 19370</strain>
    </source>
</reference>
<dbReference type="OrthoDB" id="7628239at2"/>
<keyword evidence="4 6" id="KW-0472">Membrane</keyword>
<name>F1ZDU2_9SPHN</name>
<feature type="transmembrane region" description="Helical" evidence="6">
    <location>
        <begin position="147"/>
        <end position="166"/>
    </location>
</feature>
<dbReference type="HOGENOM" id="CLU_035700_0_0_5"/>
<evidence type="ECO:0000256" key="6">
    <source>
        <dbReference type="SAM" id="Phobius"/>
    </source>
</evidence>
<keyword evidence="3 6" id="KW-1133">Transmembrane helix</keyword>
<feature type="transmembrane region" description="Helical" evidence="6">
    <location>
        <begin position="438"/>
        <end position="454"/>
    </location>
</feature>
<feature type="transmembrane region" description="Helical" evidence="6">
    <location>
        <begin position="229"/>
        <end position="246"/>
    </location>
</feature>
<dbReference type="PANTHER" id="PTHR37422:SF13">
    <property type="entry name" value="LIPOPOLYSACCHARIDE BIOSYNTHESIS PROTEIN PA4999-RELATED"/>
    <property type="match status" value="1"/>
</dbReference>
<organism evidence="8 9">
    <name type="scientific">Novosphingobium nitrogenifigens DSM 19370</name>
    <dbReference type="NCBI Taxonomy" id="983920"/>
    <lineage>
        <taxon>Bacteria</taxon>
        <taxon>Pseudomonadati</taxon>
        <taxon>Pseudomonadota</taxon>
        <taxon>Alphaproteobacteria</taxon>
        <taxon>Sphingomonadales</taxon>
        <taxon>Sphingomonadaceae</taxon>
        <taxon>Novosphingobium</taxon>
    </lineage>
</organism>
<evidence type="ECO:0000313" key="8">
    <source>
        <dbReference type="EMBL" id="EGD57221.1"/>
    </source>
</evidence>
<gene>
    <name evidence="8" type="ORF">Y88_3529</name>
</gene>
<feature type="transmembrane region" description="Helical" evidence="6">
    <location>
        <begin position="307"/>
        <end position="329"/>
    </location>
</feature>
<feature type="transmembrane region" description="Helical" evidence="6">
    <location>
        <begin position="253"/>
        <end position="272"/>
    </location>
</feature>
<evidence type="ECO:0000259" key="7">
    <source>
        <dbReference type="Pfam" id="PF04932"/>
    </source>
</evidence>
<dbReference type="InterPro" id="IPR007016">
    <property type="entry name" value="O-antigen_ligase-rel_domated"/>
</dbReference>
<evidence type="ECO:0000256" key="3">
    <source>
        <dbReference type="ARBA" id="ARBA00022989"/>
    </source>
</evidence>
<dbReference type="Proteomes" id="UP000004728">
    <property type="component" value="Unassembled WGS sequence"/>
</dbReference>
<dbReference type="STRING" id="983920.Y88_3529"/>
<evidence type="ECO:0000313" key="9">
    <source>
        <dbReference type="Proteomes" id="UP000004728"/>
    </source>
</evidence>
<feature type="transmembrane region" description="Helical" evidence="6">
    <location>
        <begin position="460"/>
        <end position="479"/>
    </location>
</feature>
<evidence type="ECO:0000256" key="2">
    <source>
        <dbReference type="ARBA" id="ARBA00022692"/>
    </source>
</evidence>
<feature type="domain" description="O-antigen ligase-related" evidence="7">
    <location>
        <begin position="262"/>
        <end position="407"/>
    </location>
</feature>
<feature type="transmembrane region" description="Helical" evidence="6">
    <location>
        <begin position="66"/>
        <end position="82"/>
    </location>
</feature>
<dbReference type="InterPro" id="IPR051533">
    <property type="entry name" value="WaaL-like"/>
</dbReference>
<dbReference type="GO" id="GO:0016020">
    <property type="term" value="C:membrane"/>
    <property type="evidence" value="ECO:0007669"/>
    <property type="project" value="UniProtKB-SubCell"/>
</dbReference>
<protein>
    <recommendedName>
        <fullName evidence="7">O-antigen ligase-related domain-containing protein</fullName>
    </recommendedName>
</protein>
<feature type="transmembrane region" description="Helical" evidence="6">
    <location>
        <begin position="278"/>
        <end position="295"/>
    </location>
</feature>
<evidence type="ECO:0000256" key="4">
    <source>
        <dbReference type="ARBA" id="ARBA00023136"/>
    </source>
</evidence>
<sequence length="485" mass="52237">MATSSDEIRSGEDRRRHHFDHNRRSRSRPRELFDYRPRPGVAIVMAMLAVTLVLGGGGTVSPETEVPTQILLAVLLLLLTLVPDWSRGLVRAPASAWLLAGIALVIPVMQLVPLPPAIWHALPGRSTEIAALSLIGAADNWMPLTMVPTRTFASLLTMMAMATLFLEFTRLDRNGRTALCLVIALVSIPAVILGALQITSLGGFGWSLYADANKGWVVGFQGNRNATTDFFQVAILACGVVAAALIEERRPKIAVLGSTAIVVAVLTISVLLTGSRTGIGLFPETFLFLALILWPDFAPATKKGRMALAFATCAGLVVIGALLVQTASIDRVIARFDTPTEGRWDIWKDTLSATAKVWPAGGGISSFVPLYEASERLEVLIPALPIRAHNDWLEWLLEAGLPGAFALAATVAIVAWLGVRSTRTAMFRTPDKLHRAQVLFALGTLLHIGLHAMLDYPMRSLTLVALIVAGVALLTPLSLPDHEKT</sequence>
<keyword evidence="9" id="KW-1185">Reference proteome</keyword>
<feature type="transmembrane region" description="Helical" evidence="6">
    <location>
        <begin position="178"/>
        <end position="209"/>
    </location>
</feature>
<accession>F1ZDU2</accession>
<dbReference type="AlphaFoldDB" id="F1ZDU2"/>
<feature type="compositionally biased region" description="Basic and acidic residues" evidence="5">
    <location>
        <begin position="1"/>
        <end position="14"/>
    </location>
</feature>
<comment type="subcellular location">
    <subcellularLocation>
        <location evidence="1">Membrane</location>
        <topology evidence="1">Multi-pass membrane protein</topology>
    </subcellularLocation>
</comment>
<feature type="transmembrane region" description="Helical" evidence="6">
    <location>
        <begin position="40"/>
        <end position="60"/>
    </location>
</feature>
<dbReference type="EMBL" id="AEWJ01000067">
    <property type="protein sequence ID" value="EGD57221.1"/>
    <property type="molecule type" value="Genomic_DNA"/>
</dbReference>
<dbReference type="InParanoid" id="F1ZDU2"/>
<evidence type="ECO:0000256" key="5">
    <source>
        <dbReference type="SAM" id="MobiDB-lite"/>
    </source>
</evidence>